<sequence>MPLLVPATRQTFQASNSFHIHCLVDVHTLSQHIIRLLNAPSSERHIFHLSKTFAQHLSHLLSTYEQLILRLLNVDAGGKHHSLYVLIEVRDVGLRCLCASCKRADGQLNQCLLNSQLERIVTVMQNPLQFKNPGWSSNLSRACRGLRHS</sequence>
<reference evidence="1" key="1">
    <citation type="submission" date="2022-08" db="EMBL/GenBank/DDBJ databases">
        <authorList>
            <consortium name="DOE Joint Genome Institute"/>
            <person name="Min B."/>
            <person name="Riley R."/>
            <person name="Sierra-Patev S."/>
            <person name="Naranjo-Ortiz M."/>
            <person name="Looney B."/>
            <person name="Konkel Z."/>
            <person name="Slot J.C."/>
            <person name="Sakamoto Y."/>
            <person name="Steenwyk J.L."/>
            <person name="Rokas A."/>
            <person name="Carro J."/>
            <person name="Camarero S."/>
            <person name="Ferreira P."/>
            <person name="Molpeceres G."/>
            <person name="Ruiz-Duenas F.J."/>
            <person name="Serrano A."/>
            <person name="Henrissat B."/>
            <person name="Drula E."/>
            <person name="Hughes K.W."/>
            <person name="Mata J.L."/>
            <person name="Ishikawa N.K."/>
            <person name="Vargas-Isla R."/>
            <person name="Ushijima S."/>
            <person name="Smith C.A."/>
            <person name="Ahrendt S."/>
            <person name="Andreopoulos W."/>
            <person name="He G."/>
            <person name="Labutti K."/>
            <person name="Lipzen A."/>
            <person name="Ng V."/>
            <person name="Sandor L."/>
            <person name="Barry K."/>
            <person name="Martinez A.T."/>
            <person name="Xiao Y."/>
            <person name="Gibbons J.G."/>
            <person name="Terashima K."/>
            <person name="Hibbett D.S."/>
            <person name="Grigoriev I.V."/>
        </authorList>
    </citation>
    <scope>NUCLEOTIDE SEQUENCE</scope>
    <source>
        <strain evidence="1">TFB9207</strain>
    </source>
</reference>
<protein>
    <submittedName>
        <fullName evidence="1">Uncharacterized protein</fullName>
    </submittedName>
</protein>
<dbReference type="EMBL" id="MU805945">
    <property type="protein sequence ID" value="KAJ3844843.1"/>
    <property type="molecule type" value="Genomic_DNA"/>
</dbReference>
<evidence type="ECO:0000313" key="1">
    <source>
        <dbReference type="EMBL" id="KAJ3844843.1"/>
    </source>
</evidence>
<organism evidence="1 2">
    <name type="scientific">Lentinula raphanica</name>
    <dbReference type="NCBI Taxonomy" id="153919"/>
    <lineage>
        <taxon>Eukaryota</taxon>
        <taxon>Fungi</taxon>
        <taxon>Dikarya</taxon>
        <taxon>Basidiomycota</taxon>
        <taxon>Agaricomycotina</taxon>
        <taxon>Agaricomycetes</taxon>
        <taxon>Agaricomycetidae</taxon>
        <taxon>Agaricales</taxon>
        <taxon>Marasmiineae</taxon>
        <taxon>Omphalotaceae</taxon>
        <taxon>Lentinula</taxon>
    </lineage>
</organism>
<name>A0AA38PLG0_9AGAR</name>
<dbReference type="AlphaFoldDB" id="A0AA38PLG0"/>
<dbReference type="Gene3D" id="1.10.8.50">
    <property type="match status" value="1"/>
</dbReference>
<gene>
    <name evidence="1" type="ORF">F5878DRAFT_20590</name>
</gene>
<accession>A0AA38PLG0</accession>
<dbReference type="Proteomes" id="UP001163846">
    <property type="component" value="Unassembled WGS sequence"/>
</dbReference>
<keyword evidence="2" id="KW-1185">Reference proteome</keyword>
<comment type="caution">
    <text evidence="1">The sequence shown here is derived from an EMBL/GenBank/DDBJ whole genome shotgun (WGS) entry which is preliminary data.</text>
</comment>
<evidence type="ECO:0000313" key="2">
    <source>
        <dbReference type="Proteomes" id="UP001163846"/>
    </source>
</evidence>
<proteinExistence type="predicted"/>